<protein>
    <recommendedName>
        <fullName evidence="1">DUF4325 domain-containing protein</fullName>
    </recommendedName>
</protein>
<dbReference type="InParanoid" id="A0A1I1VSR2"/>
<dbReference type="InterPro" id="IPR025474">
    <property type="entry name" value="DUF4325"/>
</dbReference>
<dbReference type="Proteomes" id="UP000181976">
    <property type="component" value="Unassembled WGS sequence"/>
</dbReference>
<proteinExistence type="predicted"/>
<keyword evidence="3" id="KW-1185">Reference proteome</keyword>
<dbReference type="InterPro" id="IPR029060">
    <property type="entry name" value="PIN-like_dom_sf"/>
</dbReference>
<reference evidence="2 3" key="1">
    <citation type="submission" date="2016-10" db="EMBL/GenBank/DDBJ databases">
        <authorList>
            <person name="de Groot N.N."/>
        </authorList>
    </citation>
    <scope>NUCLEOTIDE SEQUENCE [LARGE SCALE GENOMIC DNA]</scope>
    <source>
        <strain evidence="2 3">DSM 19012</strain>
    </source>
</reference>
<dbReference type="SUPFAM" id="SSF88723">
    <property type="entry name" value="PIN domain-like"/>
    <property type="match status" value="1"/>
</dbReference>
<dbReference type="AlphaFoldDB" id="A0A1I1VSR2"/>
<dbReference type="OrthoDB" id="512307at2"/>
<evidence type="ECO:0000313" key="3">
    <source>
        <dbReference type="Proteomes" id="UP000181976"/>
    </source>
</evidence>
<organism evidence="2 3">
    <name type="scientific">Thermophagus xiamenensis</name>
    <dbReference type="NCBI Taxonomy" id="385682"/>
    <lineage>
        <taxon>Bacteria</taxon>
        <taxon>Pseudomonadati</taxon>
        <taxon>Bacteroidota</taxon>
        <taxon>Bacteroidia</taxon>
        <taxon>Marinilabiliales</taxon>
        <taxon>Marinilabiliaceae</taxon>
        <taxon>Thermophagus</taxon>
    </lineage>
</organism>
<dbReference type="EMBL" id="FONA01000003">
    <property type="protein sequence ID" value="SFD85961.1"/>
    <property type="molecule type" value="Genomic_DNA"/>
</dbReference>
<dbReference type="eggNOG" id="ENOG50329ST">
    <property type="taxonomic scope" value="Bacteria"/>
</dbReference>
<sequence>MENTTINIVNIIGDVFGIEAEDGQKVFEMIVKAFKEKKKVILSFQNIEMLTTAFLNTAVGQLYKDFVDKATVSICSENNLVLLTNDRDFKNSGLDILTGNPRILN</sequence>
<name>A0A1I1VSR2_9BACT</name>
<accession>A0A1I1VSR2</accession>
<dbReference type="Pfam" id="PF14213">
    <property type="entry name" value="DUF4325"/>
    <property type="match status" value="1"/>
</dbReference>
<dbReference type="RefSeq" id="WP_081474937.1">
    <property type="nucleotide sequence ID" value="NZ_AFSL01000019.1"/>
</dbReference>
<feature type="domain" description="DUF4325" evidence="1">
    <location>
        <begin position="22"/>
        <end position="68"/>
    </location>
</feature>
<gene>
    <name evidence="2" type="ORF">SAMN05444380_10348</name>
</gene>
<evidence type="ECO:0000313" key="2">
    <source>
        <dbReference type="EMBL" id="SFD85961.1"/>
    </source>
</evidence>
<evidence type="ECO:0000259" key="1">
    <source>
        <dbReference type="Pfam" id="PF14213"/>
    </source>
</evidence>